<dbReference type="Proteomes" id="UP001304650">
    <property type="component" value="Chromosome"/>
</dbReference>
<dbReference type="RefSeq" id="WP_314800048.1">
    <property type="nucleotide sequence ID" value="NZ_CP130319.1"/>
</dbReference>
<sequence length="117" mass="13003">MSTYPLRPMKADKGQGRVRYAMPKTLLRSTPRLNRFTVLWVNQAGVPFNTTGFFCVASTLGGVRLATVRFDSFGTAVFNTIATPTNRALIIRTFNRNGVLFRTRFVPARVSAFAIIG</sequence>
<reference evidence="1" key="1">
    <citation type="submission" date="2022-02" db="EMBL/GenBank/DDBJ databases">
        <title>Paenibacillus sp. MBLB1832 Whole Genome Shotgun Sequencing.</title>
        <authorList>
            <person name="Hwang C.Y."/>
            <person name="Cho E.-S."/>
            <person name="Seo M.-J."/>
        </authorList>
    </citation>
    <scope>NUCLEOTIDE SEQUENCE</scope>
    <source>
        <strain evidence="1">MBLB1832</strain>
    </source>
</reference>
<protein>
    <submittedName>
        <fullName evidence="1">Uncharacterized protein</fullName>
    </submittedName>
</protein>
<keyword evidence="2" id="KW-1185">Reference proteome</keyword>
<accession>A0AA96LNN3</accession>
<name>A0AA96LNN3_9BACL</name>
<evidence type="ECO:0000313" key="2">
    <source>
        <dbReference type="Proteomes" id="UP001304650"/>
    </source>
</evidence>
<proteinExistence type="predicted"/>
<organism evidence="1 2">
    <name type="scientific">Paenibacillus roseopurpureus</name>
    <dbReference type="NCBI Taxonomy" id="2918901"/>
    <lineage>
        <taxon>Bacteria</taxon>
        <taxon>Bacillati</taxon>
        <taxon>Bacillota</taxon>
        <taxon>Bacilli</taxon>
        <taxon>Bacillales</taxon>
        <taxon>Paenibacillaceae</taxon>
        <taxon>Paenibacillus</taxon>
    </lineage>
</organism>
<dbReference type="KEGG" id="proo:MJB10_25850"/>
<gene>
    <name evidence="1" type="ORF">MJB10_25850</name>
</gene>
<evidence type="ECO:0000313" key="1">
    <source>
        <dbReference type="EMBL" id="WNR44446.1"/>
    </source>
</evidence>
<dbReference type="AlphaFoldDB" id="A0AA96LNN3"/>
<dbReference type="EMBL" id="CP130319">
    <property type="protein sequence ID" value="WNR44446.1"/>
    <property type="molecule type" value="Genomic_DNA"/>
</dbReference>